<evidence type="ECO:0000313" key="2">
    <source>
        <dbReference type="EMBL" id="PAE87166.1"/>
    </source>
</evidence>
<sequence>MFVNDPWFLSDSLTIHLLTFPRFNKIVGHGIECLRDQKQAIFIIPVTFLYVLFLQTVAEPYT</sequence>
<accession>A0A268NUK3</accession>
<protein>
    <submittedName>
        <fullName evidence="2">Uncharacterized protein</fullName>
    </submittedName>
</protein>
<keyword evidence="1" id="KW-0472">Membrane</keyword>
<comment type="caution">
    <text evidence="2">The sequence shown here is derived from an EMBL/GenBank/DDBJ whole genome shotgun (WGS) entry which is preliminary data.</text>
</comment>
<gene>
    <name evidence="2" type="ORF">CHH72_19370</name>
</gene>
<evidence type="ECO:0000256" key="1">
    <source>
        <dbReference type="SAM" id="Phobius"/>
    </source>
</evidence>
<proteinExistence type="predicted"/>
<reference evidence="2 3" key="1">
    <citation type="submission" date="2017-07" db="EMBL/GenBank/DDBJ databases">
        <title>Isolation and whole genome analysis of endospore-forming bacteria from heroin.</title>
        <authorList>
            <person name="Kalinowski J."/>
            <person name="Ahrens B."/>
            <person name="Al-Dilaimi A."/>
            <person name="Winkler A."/>
            <person name="Wibberg D."/>
            <person name="Schleenbecker U."/>
            <person name="Ruckert C."/>
            <person name="Wolfel R."/>
            <person name="Grass G."/>
        </authorList>
    </citation>
    <scope>NUCLEOTIDE SEQUENCE [LARGE SCALE GENOMIC DNA]</scope>
    <source>
        <strain evidence="2 3">7539</strain>
    </source>
</reference>
<organism evidence="2 3">
    <name type="scientific">Shouchella clausii</name>
    <name type="common">Alkalihalobacillus clausii</name>
    <dbReference type="NCBI Taxonomy" id="79880"/>
    <lineage>
        <taxon>Bacteria</taxon>
        <taxon>Bacillati</taxon>
        <taxon>Bacillota</taxon>
        <taxon>Bacilli</taxon>
        <taxon>Bacillales</taxon>
        <taxon>Bacillaceae</taxon>
        <taxon>Shouchella</taxon>
    </lineage>
</organism>
<dbReference type="Proteomes" id="UP000216207">
    <property type="component" value="Unassembled WGS sequence"/>
</dbReference>
<evidence type="ECO:0000313" key="3">
    <source>
        <dbReference type="Proteomes" id="UP000216207"/>
    </source>
</evidence>
<dbReference type="EMBL" id="NPCC01000038">
    <property type="protein sequence ID" value="PAE87166.1"/>
    <property type="molecule type" value="Genomic_DNA"/>
</dbReference>
<name>A0A268NUK3_SHOCL</name>
<keyword evidence="1" id="KW-0812">Transmembrane</keyword>
<dbReference type="AlphaFoldDB" id="A0A268NUK3"/>
<keyword evidence="1" id="KW-1133">Transmembrane helix</keyword>
<feature type="transmembrane region" description="Helical" evidence="1">
    <location>
        <begin position="40"/>
        <end position="58"/>
    </location>
</feature>